<organism evidence="1 2">
    <name type="scientific">Trifolium medium</name>
    <dbReference type="NCBI Taxonomy" id="97028"/>
    <lineage>
        <taxon>Eukaryota</taxon>
        <taxon>Viridiplantae</taxon>
        <taxon>Streptophyta</taxon>
        <taxon>Embryophyta</taxon>
        <taxon>Tracheophyta</taxon>
        <taxon>Spermatophyta</taxon>
        <taxon>Magnoliopsida</taxon>
        <taxon>eudicotyledons</taxon>
        <taxon>Gunneridae</taxon>
        <taxon>Pentapetalae</taxon>
        <taxon>rosids</taxon>
        <taxon>fabids</taxon>
        <taxon>Fabales</taxon>
        <taxon>Fabaceae</taxon>
        <taxon>Papilionoideae</taxon>
        <taxon>50 kb inversion clade</taxon>
        <taxon>NPAAA clade</taxon>
        <taxon>Hologalegina</taxon>
        <taxon>IRL clade</taxon>
        <taxon>Trifolieae</taxon>
        <taxon>Trifolium</taxon>
    </lineage>
</organism>
<dbReference type="EMBL" id="LXQA010253525">
    <property type="protein sequence ID" value="MCI38239.1"/>
    <property type="molecule type" value="Genomic_DNA"/>
</dbReference>
<feature type="non-terminal residue" evidence="1">
    <location>
        <position position="1"/>
    </location>
</feature>
<evidence type="ECO:0000313" key="2">
    <source>
        <dbReference type="Proteomes" id="UP000265520"/>
    </source>
</evidence>
<name>A0A392RPJ7_9FABA</name>
<reference evidence="1 2" key="1">
    <citation type="journal article" date="2018" name="Front. Plant Sci.">
        <title>Red Clover (Trifolium pratense) and Zigzag Clover (T. medium) - A Picture of Genomic Similarities and Differences.</title>
        <authorList>
            <person name="Dluhosova J."/>
            <person name="Istvanek J."/>
            <person name="Nedelnik J."/>
            <person name="Repkova J."/>
        </authorList>
    </citation>
    <scope>NUCLEOTIDE SEQUENCE [LARGE SCALE GENOMIC DNA]</scope>
    <source>
        <strain evidence="2">cv. 10/8</strain>
        <tissue evidence="1">Leaf</tissue>
    </source>
</reference>
<accession>A0A392RPJ7</accession>
<dbReference type="AlphaFoldDB" id="A0A392RPJ7"/>
<evidence type="ECO:0000313" key="1">
    <source>
        <dbReference type="EMBL" id="MCI38239.1"/>
    </source>
</evidence>
<comment type="caution">
    <text evidence="1">The sequence shown here is derived from an EMBL/GenBank/DDBJ whole genome shotgun (WGS) entry which is preliminary data.</text>
</comment>
<proteinExistence type="predicted"/>
<keyword evidence="2" id="KW-1185">Reference proteome</keyword>
<protein>
    <submittedName>
        <fullName evidence="1">Uncharacterized protein</fullName>
    </submittedName>
</protein>
<dbReference type="Proteomes" id="UP000265520">
    <property type="component" value="Unassembled WGS sequence"/>
</dbReference>
<sequence>KVVGLRWDNNSYYWWDNTRHNFLYYTNSNHGGITPGIAFSTIPTQIRWAPFSGVLTGAALLAKCTNMDA</sequence>